<accession>A0A1Q3DL73</accession>
<proteinExistence type="predicted"/>
<name>A0A1Q3DL73_9VIRU</name>
<dbReference type="EMBL" id="BDLS01000002">
    <property type="protein sequence ID" value="GAV93212.1"/>
    <property type="molecule type" value="Genomic_DNA"/>
</dbReference>
<protein>
    <submittedName>
        <fullName evidence="1">Envelope and capsid protein</fullName>
    </submittedName>
</protein>
<gene>
    <name evidence="1" type="ORF">SCV_092</name>
</gene>
<evidence type="ECO:0000313" key="1">
    <source>
        <dbReference type="EMBL" id="GAV93212.1"/>
    </source>
</evidence>
<organism evidence="1">
    <name type="scientific">Chionoecetes opilio bacilliform virus</name>
    <dbReference type="NCBI Taxonomy" id="1825681"/>
    <lineage>
        <taxon>Viruses</taxon>
        <taxon>Viruses incertae sedis</taxon>
        <taxon>Naldaviricetes</taxon>
        <taxon>Nimaviridae</taxon>
    </lineage>
</organism>
<comment type="caution">
    <text evidence="1">The sequence shown here is derived from an EMBL/GenBank/DDBJ whole genome shotgun (WGS) entry which is preliminary data.</text>
</comment>
<sequence>MVVLDAIEDPGQYIINIIGNAPNGRSLRALRILKPKSYTDTPYEYTNMDCTSTSKCKWFEISPSKAESYPVDDNIMPNKVACNNKRQRQNRDKTLFLFTPRCFYHTSEESYIHLYSDEENGSYDNVKYDAHTNSLEIGPVLGGDNDDDDPVSLVKQVIRFVERPLVVVAAASISPITVNKTQTATPLGVFENSTDEPVLVAMKGGEGGSGIVWNKITESSFNSRGECMFPSSDKIINVELTLPAVLSPGRSSSTSGGQCSNMMEIKCRSDGDDRFKCPTETAILNMAAKRQHVTANTDTHDEEEINKCYLSLVL</sequence>
<reference evidence="1" key="1">
    <citation type="submission" date="2017-01" db="EMBL/GenBank/DDBJ databases">
        <title>Draft genome sequence of uncultured bacilliform virus purified from snow crab.</title>
        <authorList>
            <person name="Takano T."/>
        </authorList>
    </citation>
    <scope>NUCLEOTIDE SEQUENCE</scope>
    <source>
        <strain evidence="1">Isolate_1</strain>
    </source>
</reference>